<feature type="compositionally biased region" description="Basic and acidic residues" evidence="1">
    <location>
        <begin position="595"/>
        <end position="610"/>
    </location>
</feature>
<feature type="compositionally biased region" description="Acidic residues" evidence="1">
    <location>
        <begin position="19"/>
        <end position="29"/>
    </location>
</feature>
<dbReference type="EMBL" id="JASSZA010000015">
    <property type="protein sequence ID" value="KAK2092568.1"/>
    <property type="molecule type" value="Genomic_DNA"/>
</dbReference>
<protein>
    <recommendedName>
        <fullName evidence="2">Aftiphilin clathrin-binding box domain-containing protein</fullName>
    </recommendedName>
</protein>
<dbReference type="Pfam" id="PF15045">
    <property type="entry name" value="Clathrin_bdg"/>
    <property type="match status" value="1"/>
</dbReference>
<evidence type="ECO:0000313" key="4">
    <source>
        <dbReference type="Proteomes" id="UP001266305"/>
    </source>
</evidence>
<feature type="domain" description="Aftiphilin clathrin-binding box" evidence="2">
    <location>
        <begin position="777"/>
        <end position="848"/>
    </location>
</feature>
<name>A0ABQ9U681_SAGOE</name>
<evidence type="ECO:0000256" key="1">
    <source>
        <dbReference type="SAM" id="MobiDB-lite"/>
    </source>
</evidence>
<dbReference type="InterPro" id="IPR029205">
    <property type="entry name" value="Clathrin-bd"/>
</dbReference>
<evidence type="ECO:0000259" key="2">
    <source>
        <dbReference type="Pfam" id="PF15045"/>
    </source>
</evidence>
<proteinExistence type="predicted"/>
<dbReference type="PANTHER" id="PTHR16156">
    <property type="entry name" value="AFTIPHILIN A-RELATED"/>
    <property type="match status" value="1"/>
</dbReference>
<sequence length="1087" mass="119641">MEPDIIRMYSSSPPPLDNGAEDDDDDEFGEFGGFSEVSPSGVGFVDFDTPDYTRPKEEFVPSNHFMPIHEFSENVDSLTSFKSIKNGNDKDITAELSVPVKGQSDVLLSTTSKEIISSKILETSIDGMESPGNLNKIVEQRQNVGTLESFSPGDFRTNMNVVHQNKQLESCNGEKSPCLEILTNGFAVLETVNPQGTDDLDNVADLKGRKPLSTHSTECNLDSVPSPADEFADFATFSKKERMQLEEIGCAVLNDREALTIRENNKINRVNELNSVKEVSLGRSFDNKGDTDGEDQVCVSEISIVANRVFSVEKQGLPTLQQDEFLQSSVQSKAWILVDSVDNSEAIRREQCKTEEKLDLFTSKCAHLCMDSVKTSDDEVGSSKEESRKFTNFQSPNIDPTEENVLDDSVSVKNGDSSNDFVTCSDANADDFGDFGDFGTASGSTPPFVTGTQDSMSDATFEESSEHFPHFSEPGDDFGEFGDINAVSCQEETILTKSDLKQTSDNLSEGCQLARKSSGTGTEPVSKLKNGQEDEFGNFDSVPNIQDDCNGFQDSDDFADFSSAGPSQAVDWNAFEDEQKDSCSWAAFGDQQATESHHRKEAWQSHRTDENIDTSGTPKMHSVPSATSKGAVASGHLQESATSVQNLDARKEKLLEEARRSLGRKLTCQLGSSALDKMDKAPTFLNCVKRENLFQYHTYEYNADVRVTFVELVEEYPETNYATALLNRLERIFEACFPSILVPDAEEEVTSLKHLLETSTLPVKTREALPESGELLDVWTELQDIHDAHGLRYQWGGSHSNKKLLCSLGIDTRNILFTGNKKQPVIVPMYAAGLDTDGMLEPTKEPLKPLSAAEKIASIGQTATMSPDMNTCTSDQFQPLVLEAIVAFKLSTSTIVLCCLMESLPPVQFDWSSSGLTNPLDGTSLRRASSTRARVKKATNLAAIMEYGWGRLTESTKSEPGTQDTLLEIWLWKCDSTAGNFQGVDPELYELTTSKLEISTSNLKVTDAFARLMSTVEKTSTSTSSHPCIMTTDKCTDYKLKPKREEHLSEEAIKVIASLPDLTFMHAKVLMFPATLTPSTSSQEKAD</sequence>
<dbReference type="PANTHER" id="PTHR16156:SF9">
    <property type="entry name" value="AFTIPHILIN"/>
    <property type="match status" value="1"/>
</dbReference>
<accession>A0ABQ9U681</accession>
<dbReference type="InterPro" id="IPR046359">
    <property type="entry name" value="Aftin-like"/>
</dbReference>
<evidence type="ECO:0000313" key="3">
    <source>
        <dbReference type="EMBL" id="KAK2092568.1"/>
    </source>
</evidence>
<feature type="region of interest" description="Disordered" evidence="1">
    <location>
        <begin position="594"/>
        <end position="645"/>
    </location>
</feature>
<feature type="region of interest" description="Disordered" evidence="1">
    <location>
        <begin position="376"/>
        <end position="399"/>
    </location>
</feature>
<feature type="region of interest" description="Disordered" evidence="1">
    <location>
        <begin position="1"/>
        <end position="37"/>
    </location>
</feature>
<comment type="caution">
    <text evidence="3">The sequence shown here is derived from an EMBL/GenBank/DDBJ whole genome shotgun (WGS) entry which is preliminary data.</text>
</comment>
<keyword evidence="4" id="KW-1185">Reference proteome</keyword>
<reference evidence="3 4" key="1">
    <citation type="submission" date="2023-05" db="EMBL/GenBank/DDBJ databases">
        <title>B98-5 Cell Line De Novo Hybrid Assembly: An Optical Mapping Approach.</title>
        <authorList>
            <person name="Kananen K."/>
            <person name="Auerbach J.A."/>
            <person name="Kautto E."/>
            <person name="Blachly J.S."/>
        </authorList>
    </citation>
    <scope>NUCLEOTIDE SEQUENCE [LARGE SCALE GENOMIC DNA]</scope>
    <source>
        <strain evidence="3">B95-8</strain>
        <tissue evidence="3">Cell line</tissue>
    </source>
</reference>
<organism evidence="3 4">
    <name type="scientific">Saguinus oedipus</name>
    <name type="common">Cotton-top tamarin</name>
    <name type="synonym">Oedipomidas oedipus</name>
    <dbReference type="NCBI Taxonomy" id="9490"/>
    <lineage>
        <taxon>Eukaryota</taxon>
        <taxon>Metazoa</taxon>
        <taxon>Chordata</taxon>
        <taxon>Craniata</taxon>
        <taxon>Vertebrata</taxon>
        <taxon>Euteleostomi</taxon>
        <taxon>Mammalia</taxon>
        <taxon>Eutheria</taxon>
        <taxon>Euarchontoglires</taxon>
        <taxon>Primates</taxon>
        <taxon>Haplorrhini</taxon>
        <taxon>Platyrrhini</taxon>
        <taxon>Cebidae</taxon>
        <taxon>Callitrichinae</taxon>
        <taxon>Saguinus</taxon>
    </lineage>
</organism>
<gene>
    <name evidence="3" type="ORF">P7K49_029096</name>
</gene>
<feature type="compositionally biased region" description="Basic and acidic residues" evidence="1">
    <location>
        <begin position="376"/>
        <end position="389"/>
    </location>
</feature>
<feature type="region of interest" description="Disordered" evidence="1">
    <location>
        <begin position="513"/>
        <end position="534"/>
    </location>
</feature>
<dbReference type="Proteomes" id="UP001266305">
    <property type="component" value="Unassembled WGS sequence"/>
</dbReference>
<feature type="compositionally biased region" description="Polar residues" evidence="1">
    <location>
        <begin position="513"/>
        <end position="523"/>
    </location>
</feature>